<feature type="compositionally biased region" description="Gly residues" evidence="1">
    <location>
        <begin position="431"/>
        <end position="440"/>
    </location>
</feature>
<dbReference type="EMBL" id="JACBYW010000004">
    <property type="protein sequence ID" value="NYH79361.1"/>
    <property type="molecule type" value="Genomic_DNA"/>
</dbReference>
<feature type="compositionally biased region" description="Low complexity" evidence="1">
    <location>
        <begin position="381"/>
        <end position="395"/>
    </location>
</feature>
<feature type="domain" description="TNT" evidence="2">
    <location>
        <begin position="655"/>
        <end position="739"/>
    </location>
</feature>
<reference evidence="4 5" key="1">
    <citation type="submission" date="2020-07" db="EMBL/GenBank/DDBJ databases">
        <title>Genomic Encyclopedia of Type Strains, Phase III (KMG-III): the genomes of soil and plant-associated and newly described type strains.</title>
        <authorList>
            <person name="Whitman W."/>
        </authorList>
    </citation>
    <scope>NUCLEOTIDE SEQUENCE [LARGE SCALE GENOMIC DNA]</scope>
    <source>
        <strain evidence="4 5">CECT 8576</strain>
    </source>
</reference>
<dbReference type="Proteomes" id="UP000548304">
    <property type="component" value="Unassembled WGS sequence"/>
</dbReference>
<dbReference type="PANTHER" id="PTHR42059">
    <property type="entry name" value="TNT DOMAIN-CONTAINING PROTEIN"/>
    <property type="match status" value="1"/>
</dbReference>
<evidence type="ECO:0000259" key="3">
    <source>
        <dbReference type="Pfam" id="PF25547"/>
    </source>
</evidence>
<gene>
    <name evidence="4" type="ORF">FHR84_002695</name>
</gene>
<proteinExistence type="predicted"/>
<feature type="region of interest" description="Disordered" evidence="1">
    <location>
        <begin position="182"/>
        <end position="510"/>
    </location>
</feature>
<dbReference type="Pfam" id="PF25547">
    <property type="entry name" value="WXG100_2"/>
    <property type="match status" value="1"/>
</dbReference>
<dbReference type="InterPro" id="IPR025331">
    <property type="entry name" value="TNT"/>
</dbReference>
<dbReference type="Pfam" id="PF14021">
    <property type="entry name" value="TNT"/>
    <property type="match status" value="1"/>
</dbReference>
<dbReference type="AlphaFoldDB" id="A0A852YXJ9"/>
<feature type="compositionally biased region" description="Low complexity" evidence="1">
    <location>
        <begin position="206"/>
        <end position="227"/>
    </location>
</feature>
<feature type="compositionally biased region" description="Pro residues" evidence="1">
    <location>
        <begin position="485"/>
        <end position="495"/>
    </location>
</feature>
<protein>
    <recommendedName>
        <fullName evidence="6">DUF4237 domain-containing protein</fullName>
    </recommendedName>
</protein>
<accession>A0A852YXJ9</accession>
<keyword evidence="5" id="KW-1185">Reference proteome</keyword>
<evidence type="ECO:0000313" key="5">
    <source>
        <dbReference type="Proteomes" id="UP000548304"/>
    </source>
</evidence>
<evidence type="ECO:0000313" key="4">
    <source>
        <dbReference type="EMBL" id="NYH79361.1"/>
    </source>
</evidence>
<sequence length="781" mass="79764">MSRLGIELPAELRDVARRTGTHWPEADEDAMRAAARAWRDAADSVGGLARASDASAQRALVAVEGETGRAARREWDGFIDPESGHLPVCVRECTAAADRLEHAAAQVGAAKVRIVRELVTLAKQLDVAESAVATGNRVSGAESETLVRATAANVAELDRTLVTAVDSGSGVTVEAVDSPVSGIASSGERLSPAGAAPELSGEDPDPASSGVPEVPGVSDVVSDVSGAVDRESPVPPGERPSGSEESGEDTSIAEKLFTRQNPETVPDPSEPVEPAAPDLAPGEHTGSGPPDRESTGPVSAEAIRRADETARGAVAATSGTGPIPGAGSGERAPAADGGGGTGAAGRDPATAPQAVHQAWAASPGGEGQAFPQAAGPGGSAGPLSQAQQPGPAAQHARPEQPPLGGARPQQTGAPPPGTGHPGAGRPPVAGGNPGHGGVAPPGGSAQPPRGFGGTPYPGAAQPGNPPGNPPARGAPPGAAGGAGAPQPPAQPPPQQPSQQQPGDGRRPLRNNERDSAVVAFVLHQFPIGHMPVSSGRPSEQWSGTGGTAEPEPVGFPPCDHPSSHLAERAMFARGDEHLAGIGRDSGTEPEATTHPIPERLLEGYDPLGTDPGLSEYEWELRYGSRGTSDTGGHYDWPARHGCPDNGVEAGEPVVLEPGTVLDRLGDEHGRVLAPEGTSFAARALPPEFRLRPYRRYRVARALPVWRGLSVSWFEQPGGGVRYRATHPVVELVASGTLLELDGAQEPAERATEESTVRLRLETEVVEVTEGDSAEEPNRETG</sequence>
<feature type="domain" description="Outer membrane channel protein CpnT-like N-terminal" evidence="3">
    <location>
        <begin position="19"/>
        <end position="125"/>
    </location>
</feature>
<dbReference type="InterPro" id="IPR057746">
    <property type="entry name" value="CpnT-like_N"/>
</dbReference>
<evidence type="ECO:0008006" key="6">
    <source>
        <dbReference type="Google" id="ProtNLM"/>
    </source>
</evidence>
<comment type="caution">
    <text evidence="4">The sequence shown here is derived from an EMBL/GenBank/DDBJ whole genome shotgun (WGS) entry which is preliminary data.</text>
</comment>
<evidence type="ECO:0000256" key="1">
    <source>
        <dbReference type="SAM" id="MobiDB-lite"/>
    </source>
</evidence>
<feature type="region of interest" description="Disordered" evidence="1">
    <location>
        <begin position="528"/>
        <end position="554"/>
    </location>
</feature>
<feature type="compositionally biased region" description="Pro residues" evidence="1">
    <location>
        <begin position="463"/>
        <end position="473"/>
    </location>
</feature>
<dbReference type="PANTHER" id="PTHR42059:SF1">
    <property type="entry name" value="TNT DOMAIN-CONTAINING PROTEIN"/>
    <property type="match status" value="1"/>
</dbReference>
<dbReference type="GO" id="GO:0050135">
    <property type="term" value="F:NADP+ nucleosidase activity"/>
    <property type="evidence" value="ECO:0007669"/>
    <property type="project" value="InterPro"/>
</dbReference>
<dbReference type="InterPro" id="IPR053024">
    <property type="entry name" value="Fungal_surface_NADase"/>
</dbReference>
<evidence type="ECO:0000259" key="2">
    <source>
        <dbReference type="Pfam" id="PF14021"/>
    </source>
</evidence>
<dbReference type="RefSeq" id="WP_179535761.1">
    <property type="nucleotide sequence ID" value="NZ_JACBYW010000004.1"/>
</dbReference>
<name>A0A852YXJ9_9ACTN</name>
<organism evidence="4 5">
    <name type="scientific">Actinopolyspora biskrensis</name>
    <dbReference type="NCBI Taxonomy" id="1470178"/>
    <lineage>
        <taxon>Bacteria</taxon>
        <taxon>Bacillati</taxon>
        <taxon>Actinomycetota</taxon>
        <taxon>Actinomycetes</taxon>
        <taxon>Actinopolysporales</taxon>
        <taxon>Actinopolysporaceae</taxon>
        <taxon>Actinopolyspora</taxon>
    </lineage>
</organism>